<evidence type="ECO:0000313" key="2">
    <source>
        <dbReference type="EMBL" id="TCO56749.1"/>
    </source>
</evidence>
<dbReference type="EMBL" id="SLWS01000006">
    <property type="protein sequence ID" value="TCO56749.1"/>
    <property type="molecule type" value="Genomic_DNA"/>
</dbReference>
<organism evidence="2 3">
    <name type="scientific">Actinocrispum wychmicini</name>
    <dbReference type="NCBI Taxonomy" id="1213861"/>
    <lineage>
        <taxon>Bacteria</taxon>
        <taxon>Bacillati</taxon>
        <taxon>Actinomycetota</taxon>
        <taxon>Actinomycetes</taxon>
        <taxon>Pseudonocardiales</taxon>
        <taxon>Pseudonocardiaceae</taxon>
        <taxon>Actinocrispum</taxon>
    </lineage>
</organism>
<gene>
    <name evidence="2" type="ORF">EV192_106224</name>
</gene>
<reference evidence="2 3" key="1">
    <citation type="submission" date="2019-03" db="EMBL/GenBank/DDBJ databases">
        <title>Genomic Encyclopedia of Type Strains, Phase IV (KMG-IV): sequencing the most valuable type-strain genomes for metagenomic binning, comparative biology and taxonomic classification.</title>
        <authorList>
            <person name="Goeker M."/>
        </authorList>
    </citation>
    <scope>NUCLEOTIDE SEQUENCE [LARGE SCALE GENOMIC DNA]</scope>
    <source>
        <strain evidence="2 3">DSM 45934</strain>
    </source>
</reference>
<proteinExistence type="predicted"/>
<name>A0A4R2JJQ4_9PSEU</name>
<dbReference type="Pfam" id="PF13560">
    <property type="entry name" value="HTH_31"/>
    <property type="match status" value="1"/>
</dbReference>
<dbReference type="OrthoDB" id="4285266at2"/>
<dbReference type="CDD" id="cd00093">
    <property type="entry name" value="HTH_XRE"/>
    <property type="match status" value="1"/>
</dbReference>
<dbReference type="Proteomes" id="UP000295680">
    <property type="component" value="Unassembled WGS sequence"/>
</dbReference>
<dbReference type="SUPFAM" id="SSF47413">
    <property type="entry name" value="lambda repressor-like DNA-binding domains"/>
    <property type="match status" value="1"/>
</dbReference>
<evidence type="ECO:0000313" key="3">
    <source>
        <dbReference type="Proteomes" id="UP000295680"/>
    </source>
</evidence>
<dbReference type="Pfam" id="PF19054">
    <property type="entry name" value="DUF5753"/>
    <property type="match status" value="1"/>
</dbReference>
<protein>
    <submittedName>
        <fullName evidence="2">Helix-turn-helix protein</fullName>
    </submittedName>
</protein>
<dbReference type="InterPro" id="IPR043917">
    <property type="entry name" value="DUF5753"/>
</dbReference>
<comment type="caution">
    <text evidence="2">The sequence shown here is derived from an EMBL/GenBank/DDBJ whole genome shotgun (WGS) entry which is preliminary data.</text>
</comment>
<feature type="domain" description="HTH cro/C1-type" evidence="1">
    <location>
        <begin position="18"/>
        <end position="71"/>
    </location>
</feature>
<accession>A0A4R2JJQ4</accession>
<sequence length="264" mass="29692">MGIPGKPNYYGRQLVRRLRNERERAGLTQEEAGEKLHLRLQKLSRIENGQLPGYHELMAILALYGASSYDCAAYARLWERAKERGWWRKYGLEDSTYIAMEHEAESLVEFQLGRIPELLQIAAYARECVHGDEKQVKVRMKRQDRVLGGENPLVLHSLIHEPVLRQGVEREQLAELIERCLLPNVTVQVVPQSVGSHPGLAGSVTLLAFDDPEEPRIAFARTPLGMTFTQDEDVTTGVHTELSALAERSMSPEDSLDLLVALAG</sequence>
<dbReference type="InterPro" id="IPR001387">
    <property type="entry name" value="Cro/C1-type_HTH"/>
</dbReference>
<keyword evidence="3" id="KW-1185">Reference proteome</keyword>
<dbReference type="AlphaFoldDB" id="A0A4R2JJQ4"/>
<dbReference type="Gene3D" id="1.10.260.40">
    <property type="entry name" value="lambda repressor-like DNA-binding domains"/>
    <property type="match status" value="1"/>
</dbReference>
<dbReference type="GO" id="GO:0003677">
    <property type="term" value="F:DNA binding"/>
    <property type="evidence" value="ECO:0007669"/>
    <property type="project" value="InterPro"/>
</dbReference>
<evidence type="ECO:0000259" key="1">
    <source>
        <dbReference type="PROSITE" id="PS50943"/>
    </source>
</evidence>
<dbReference type="RefSeq" id="WP_132120276.1">
    <property type="nucleotide sequence ID" value="NZ_SLWS01000006.1"/>
</dbReference>
<dbReference type="SMART" id="SM00530">
    <property type="entry name" value="HTH_XRE"/>
    <property type="match status" value="1"/>
</dbReference>
<dbReference type="PROSITE" id="PS50943">
    <property type="entry name" value="HTH_CROC1"/>
    <property type="match status" value="1"/>
</dbReference>
<dbReference type="InterPro" id="IPR010982">
    <property type="entry name" value="Lambda_DNA-bd_dom_sf"/>
</dbReference>